<keyword evidence="3" id="KW-0645">Protease</keyword>
<dbReference type="Gene3D" id="1.10.1780.10">
    <property type="entry name" value="Clp, N-terminal domain"/>
    <property type="match status" value="1"/>
</dbReference>
<dbReference type="AlphaFoldDB" id="A0A6G8FGI9"/>
<dbReference type="InterPro" id="IPR036628">
    <property type="entry name" value="Clp_N_dom_sf"/>
</dbReference>
<accession>A0A6G8FGI9</accession>
<keyword evidence="4" id="KW-1185">Reference proteome</keyword>
<dbReference type="GO" id="GO:0006508">
    <property type="term" value="P:proteolysis"/>
    <property type="evidence" value="ECO:0007669"/>
    <property type="project" value="UniProtKB-KW"/>
</dbReference>
<dbReference type="Proteomes" id="UP000501387">
    <property type="component" value="Chromosome"/>
</dbReference>
<reference evidence="3 4" key="1">
    <citation type="submission" date="2020-03" db="EMBL/GenBank/DDBJ databases">
        <title>Leucobacter sp. nov., isolated from beetles.</title>
        <authorList>
            <person name="Hyun D.-W."/>
            <person name="Bae J.-W."/>
        </authorList>
    </citation>
    <scope>NUCLEOTIDE SEQUENCE [LARGE SCALE GENOMIC DNA]</scope>
    <source>
        <strain evidence="3 4">HDW9B</strain>
    </source>
</reference>
<name>A0A6G8FGI9_9MICO</name>
<keyword evidence="3" id="KW-0378">Hydrolase</keyword>
<evidence type="ECO:0000259" key="2">
    <source>
        <dbReference type="PROSITE" id="PS51903"/>
    </source>
</evidence>
<feature type="domain" description="Clp R" evidence="2">
    <location>
        <begin position="2"/>
        <end position="154"/>
    </location>
</feature>
<dbReference type="SUPFAM" id="SSF81923">
    <property type="entry name" value="Double Clp-N motif"/>
    <property type="match status" value="2"/>
</dbReference>
<proteinExistence type="predicted"/>
<evidence type="ECO:0000313" key="3">
    <source>
        <dbReference type="EMBL" id="QIM15488.1"/>
    </source>
</evidence>
<dbReference type="InterPro" id="IPR004176">
    <property type="entry name" value="Clp_R_N"/>
</dbReference>
<dbReference type="Pfam" id="PF02861">
    <property type="entry name" value="Clp_N"/>
    <property type="match status" value="2"/>
</dbReference>
<dbReference type="RefSeq" id="WP_166321623.1">
    <property type="nucleotide sequence ID" value="NZ_CP049934.1"/>
</dbReference>
<keyword evidence="1" id="KW-0677">Repeat</keyword>
<dbReference type="PROSITE" id="PS51903">
    <property type="entry name" value="CLP_R"/>
    <property type="match status" value="1"/>
</dbReference>
<dbReference type="EMBL" id="CP049934">
    <property type="protein sequence ID" value="QIM15488.1"/>
    <property type="molecule type" value="Genomic_DNA"/>
</dbReference>
<gene>
    <name evidence="3" type="ORF">G7067_02185</name>
</gene>
<evidence type="ECO:0000313" key="4">
    <source>
        <dbReference type="Proteomes" id="UP000501387"/>
    </source>
</evidence>
<sequence>MFERFAGEARAVVEDALTEAERRGAVRIASDHLLLALLRNEEIAAAAGTDAAAVQMAADQLDRDALAAIGVSVSEVQLPPSTVKGKRATRMTSGAKEVLKGTLGYAAAEKSPTIAPRHMLLALLDRKEPDPAAVLLAALPVDRGELRERLARAA</sequence>
<evidence type="ECO:0000256" key="1">
    <source>
        <dbReference type="PROSITE-ProRule" id="PRU01251"/>
    </source>
</evidence>
<dbReference type="KEGG" id="lins:G7067_02185"/>
<organism evidence="3 4">
    <name type="scientific">Leucobacter insecticola</name>
    <dbReference type="NCBI Taxonomy" id="2714934"/>
    <lineage>
        <taxon>Bacteria</taxon>
        <taxon>Bacillati</taxon>
        <taxon>Actinomycetota</taxon>
        <taxon>Actinomycetes</taxon>
        <taxon>Micrococcales</taxon>
        <taxon>Microbacteriaceae</taxon>
        <taxon>Leucobacter</taxon>
    </lineage>
</organism>
<protein>
    <submittedName>
        <fullName evidence="3">Clp protease</fullName>
    </submittedName>
</protein>
<dbReference type="GO" id="GO:0008233">
    <property type="term" value="F:peptidase activity"/>
    <property type="evidence" value="ECO:0007669"/>
    <property type="project" value="UniProtKB-KW"/>
</dbReference>